<name>A0ABD6EK00_9BILA</name>
<comment type="caution">
    <text evidence="8">The sequence shown here is derived from an EMBL/GenBank/DDBJ whole genome shotgun (WGS) entry which is preliminary data.</text>
</comment>
<reference evidence="8 9" key="1">
    <citation type="submission" date="2024-08" db="EMBL/GenBank/DDBJ databases">
        <title>Gnathostoma spinigerum genome.</title>
        <authorList>
            <person name="Gonzalez-Bertolin B."/>
            <person name="Monzon S."/>
            <person name="Zaballos A."/>
            <person name="Jimenez P."/>
            <person name="Dekumyoy P."/>
            <person name="Varona S."/>
            <person name="Cuesta I."/>
            <person name="Sumanam S."/>
            <person name="Adisakwattana P."/>
            <person name="Gasser R.B."/>
            <person name="Hernandez-Gonzalez A."/>
            <person name="Young N.D."/>
            <person name="Perteguer M.J."/>
        </authorList>
    </citation>
    <scope>NUCLEOTIDE SEQUENCE [LARGE SCALE GENOMIC DNA]</scope>
    <source>
        <strain evidence="8">AL3</strain>
        <tissue evidence="8">Liver</tissue>
    </source>
</reference>
<keyword evidence="9" id="KW-1185">Reference proteome</keyword>
<evidence type="ECO:0000259" key="7">
    <source>
        <dbReference type="PROSITE" id="PS50217"/>
    </source>
</evidence>
<feature type="domain" description="BZIP" evidence="7">
    <location>
        <begin position="192"/>
        <end position="255"/>
    </location>
</feature>
<dbReference type="SUPFAM" id="SSF47454">
    <property type="entry name" value="A DNA-binding domain in eukaryotic transcription factors"/>
    <property type="match status" value="1"/>
</dbReference>
<evidence type="ECO:0000256" key="4">
    <source>
        <dbReference type="ARBA" id="ARBA00023163"/>
    </source>
</evidence>
<dbReference type="Proteomes" id="UP001608902">
    <property type="component" value="Unassembled WGS sequence"/>
</dbReference>
<dbReference type="SMART" id="SM00338">
    <property type="entry name" value="BRLZ"/>
    <property type="match status" value="1"/>
</dbReference>
<dbReference type="EMBL" id="JBGFUD010002502">
    <property type="protein sequence ID" value="MFH4977674.1"/>
    <property type="molecule type" value="Genomic_DNA"/>
</dbReference>
<keyword evidence="6" id="KW-0175">Coiled coil</keyword>
<dbReference type="InterPro" id="IPR004827">
    <property type="entry name" value="bZIP"/>
</dbReference>
<evidence type="ECO:0000313" key="8">
    <source>
        <dbReference type="EMBL" id="MFH4977674.1"/>
    </source>
</evidence>
<sequence>MEQYTSGDEQATPLYGEDFCLSQSLILNTTLSDIWMPITTSNDDSNYSECPSELGNSTNSYVLDTSATKLSDVMDAKPRMYSRCEKEALGIQKVTVMEKLGVPVAYETKCQSDGFAWAPMMSKARTDETVAKSHSKRASKMRDLALERNIITNQDPNGHGILTLSEEEKHGLLQENFRIPTNLPLSKEDQANLKLVRRKIRNKLSAQQSRKRNREHLESLQLKERELRVYISNTRAEILSLEESNLRLEQELERLMSEATTNVVCNGVAQEPCWRNHGKVFNED</sequence>
<proteinExistence type="predicted"/>
<dbReference type="PANTHER" id="PTHR46004">
    <property type="entry name" value="CYCLIC AMP RESPONSE ELEMENT-BINDING PROTEIN A"/>
    <property type="match status" value="1"/>
</dbReference>
<accession>A0ABD6EK00</accession>
<keyword evidence="3" id="KW-0238">DNA-binding</keyword>
<gene>
    <name evidence="8" type="ORF">AB6A40_004383</name>
</gene>
<keyword evidence="5" id="KW-0539">Nucleus</keyword>
<evidence type="ECO:0000313" key="9">
    <source>
        <dbReference type="Proteomes" id="UP001608902"/>
    </source>
</evidence>
<keyword evidence="2" id="KW-0805">Transcription regulation</keyword>
<dbReference type="PROSITE" id="PS50217">
    <property type="entry name" value="BZIP"/>
    <property type="match status" value="1"/>
</dbReference>
<feature type="coiled-coil region" evidence="6">
    <location>
        <begin position="206"/>
        <end position="258"/>
    </location>
</feature>
<evidence type="ECO:0000256" key="5">
    <source>
        <dbReference type="ARBA" id="ARBA00023242"/>
    </source>
</evidence>
<evidence type="ECO:0000256" key="3">
    <source>
        <dbReference type="ARBA" id="ARBA00023125"/>
    </source>
</evidence>
<dbReference type="GO" id="GO:0005634">
    <property type="term" value="C:nucleus"/>
    <property type="evidence" value="ECO:0007669"/>
    <property type="project" value="UniProtKB-SubCell"/>
</dbReference>
<dbReference type="GO" id="GO:0003677">
    <property type="term" value="F:DNA binding"/>
    <property type="evidence" value="ECO:0007669"/>
    <property type="project" value="UniProtKB-KW"/>
</dbReference>
<evidence type="ECO:0000256" key="2">
    <source>
        <dbReference type="ARBA" id="ARBA00023015"/>
    </source>
</evidence>
<comment type="subcellular location">
    <subcellularLocation>
        <location evidence="1">Nucleus</location>
    </subcellularLocation>
</comment>
<evidence type="ECO:0000256" key="1">
    <source>
        <dbReference type="ARBA" id="ARBA00004123"/>
    </source>
</evidence>
<dbReference type="InterPro" id="IPR008917">
    <property type="entry name" value="TF_DNA-bd_sf"/>
</dbReference>
<dbReference type="PROSITE" id="PS00036">
    <property type="entry name" value="BZIP_BASIC"/>
    <property type="match status" value="1"/>
</dbReference>
<protein>
    <recommendedName>
        <fullName evidence="7">BZIP domain-containing protein</fullName>
    </recommendedName>
</protein>
<organism evidence="8 9">
    <name type="scientific">Gnathostoma spinigerum</name>
    <dbReference type="NCBI Taxonomy" id="75299"/>
    <lineage>
        <taxon>Eukaryota</taxon>
        <taxon>Metazoa</taxon>
        <taxon>Ecdysozoa</taxon>
        <taxon>Nematoda</taxon>
        <taxon>Chromadorea</taxon>
        <taxon>Rhabditida</taxon>
        <taxon>Spirurina</taxon>
        <taxon>Gnathostomatomorpha</taxon>
        <taxon>Gnathostomatoidea</taxon>
        <taxon>Gnathostomatidae</taxon>
        <taxon>Gnathostoma</taxon>
    </lineage>
</organism>
<keyword evidence="4" id="KW-0804">Transcription</keyword>
<dbReference type="PANTHER" id="PTHR46004:SF3">
    <property type="entry name" value="CYCLIC AMP RESPONSE ELEMENT-BINDING PROTEIN A"/>
    <property type="match status" value="1"/>
</dbReference>
<evidence type="ECO:0000256" key="6">
    <source>
        <dbReference type="SAM" id="Coils"/>
    </source>
</evidence>
<dbReference type="AlphaFoldDB" id="A0ABD6EK00"/>